<dbReference type="PROSITE" id="PS01009">
    <property type="entry name" value="CRISP_1"/>
    <property type="match status" value="1"/>
</dbReference>
<evidence type="ECO:0000313" key="2">
    <source>
        <dbReference type="EMBL" id="JAT23697.1"/>
    </source>
</evidence>
<accession>A0A1B6LJ27</accession>
<protein>
    <recommendedName>
        <fullName evidence="1">SCP domain-containing protein</fullName>
    </recommendedName>
</protein>
<dbReference type="PRINTS" id="PR00838">
    <property type="entry name" value="V5ALLERGEN"/>
</dbReference>
<dbReference type="InterPro" id="IPR035940">
    <property type="entry name" value="CAP_sf"/>
</dbReference>
<feature type="domain" description="SCP" evidence="1">
    <location>
        <begin position="53"/>
        <end position="207"/>
    </location>
</feature>
<dbReference type="InterPro" id="IPR001283">
    <property type="entry name" value="CRISP-related"/>
</dbReference>
<dbReference type="InterPro" id="IPR002413">
    <property type="entry name" value="V5_allergen-like"/>
</dbReference>
<dbReference type="Pfam" id="PF00188">
    <property type="entry name" value="CAP"/>
    <property type="match status" value="1"/>
</dbReference>
<dbReference type="PROSITE" id="PS01010">
    <property type="entry name" value="CRISP_2"/>
    <property type="match status" value="1"/>
</dbReference>
<reference evidence="2" key="1">
    <citation type="submission" date="2015-11" db="EMBL/GenBank/DDBJ databases">
        <title>De novo transcriptome assembly of four potential Pierce s Disease insect vectors from Arizona vineyards.</title>
        <authorList>
            <person name="Tassone E.E."/>
        </authorList>
    </citation>
    <scope>NUCLEOTIDE SEQUENCE</scope>
</reference>
<dbReference type="InterPro" id="IPR014044">
    <property type="entry name" value="CAP_dom"/>
</dbReference>
<gene>
    <name evidence="2" type="ORF">g.51647</name>
</gene>
<dbReference type="CDD" id="cd05380">
    <property type="entry name" value="CAP_euk"/>
    <property type="match status" value="1"/>
</dbReference>
<proteinExistence type="predicted"/>
<name>A0A1B6LJ27_9HEMI</name>
<organism evidence="2">
    <name type="scientific">Graphocephala atropunctata</name>
    <dbReference type="NCBI Taxonomy" id="36148"/>
    <lineage>
        <taxon>Eukaryota</taxon>
        <taxon>Metazoa</taxon>
        <taxon>Ecdysozoa</taxon>
        <taxon>Arthropoda</taxon>
        <taxon>Hexapoda</taxon>
        <taxon>Insecta</taxon>
        <taxon>Pterygota</taxon>
        <taxon>Neoptera</taxon>
        <taxon>Paraneoptera</taxon>
        <taxon>Hemiptera</taxon>
        <taxon>Auchenorrhyncha</taxon>
        <taxon>Membracoidea</taxon>
        <taxon>Cicadellidae</taxon>
        <taxon>Cicadellinae</taxon>
        <taxon>Cicadellini</taxon>
        <taxon>Graphocephala</taxon>
    </lineage>
</organism>
<dbReference type="PANTHER" id="PTHR10334">
    <property type="entry name" value="CYSTEINE-RICH SECRETORY PROTEIN-RELATED"/>
    <property type="match status" value="1"/>
</dbReference>
<sequence length="246" mass="27505">MHRQLQIPVAATVSSGTMETYKRYFAAAIFSACLYLTLACRGRLLRSGGLTCQDKRLIVDTHNQMRSMVASGRVSGQPAAAHMLEMVWDEELARKAQQWADRCINGHDSSAARRVSRFAVGQNIASSWTSPYPNRLGEYPDFASQIQAWFNEVYQYRGGYSHSTGHYSQIIWGDTHSVGCGYSYSHDGSRYVKLYVCNYGPGGNVLGYDAYRQGYPSCSQYSMSPSRTFPGLCEARGVYDQSCYYG</sequence>
<evidence type="ECO:0000259" key="1">
    <source>
        <dbReference type="SMART" id="SM00198"/>
    </source>
</evidence>
<dbReference type="GO" id="GO:0005576">
    <property type="term" value="C:extracellular region"/>
    <property type="evidence" value="ECO:0007669"/>
    <property type="project" value="UniProtKB-SubCell"/>
</dbReference>
<dbReference type="SMART" id="SM00198">
    <property type="entry name" value="SCP"/>
    <property type="match status" value="1"/>
</dbReference>
<dbReference type="SUPFAM" id="SSF55797">
    <property type="entry name" value="PR-1-like"/>
    <property type="match status" value="1"/>
</dbReference>
<dbReference type="AlphaFoldDB" id="A0A1B6LJ27"/>
<dbReference type="EMBL" id="GEBQ01016280">
    <property type="protein sequence ID" value="JAT23697.1"/>
    <property type="molecule type" value="Transcribed_RNA"/>
</dbReference>
<dbReference type="Gene3D" id="3.40.33.10">
    <property type="entry name" value="CAP"/>
    <property type="match status" value="1"/>
</dbReference>
<dbReference type="PRINTS" id="PR00837">
    <property type="entry name" value="V5TPXLIKE"/>
</dbReference>
<dbReference type="InterPro" id="IPR018244">
    <property type="entry name" value="Allrgn_V5/Tpx1_CS"/>
</dbReference>